<name>A0A0M8K9M0_9CHLR</name>
<evidence type="ECO:0000256" key="4">
    <source>
        <dbReference type="ARBA" id="ARBA00012053"/>
    </source>
</evidence>
<evidence type="ECO:0000256" key="1">
    <source>
        <dbReference type="ARBA" id="ARBA00004694"/>
    </source>
</evidence>
<dbReference type="GO" id="GO:0004655">
    <property type="term" value="F:porphobilinogen synthase activity"/>
    <property type="evidence" value="ECO:0007669"/>
    <property type="project" value="UniProtKB-EC"/>
</dbReference>
<evidence type="ECO:0000313" key="20">
    <source>
        <dbReference type="Proteomes" id="UP000050502"/>
    </source>
</evidence>
<dbReference type="EMBL" id="LGKN01000007">
    <property type="protein sequence ID" value="KPL86959.1"/>
    <property type="molecule type" value="Genomic_DNA"/>
</dbReference>
<dbReference type="PATRIC" id="fig|872965.6.peg.3047"/>
<comment type="caution">
    <text evidence="17">The sequence shown here is derived from an EMBL/GenBank/DDBJ whole genome shotgun (WGS) entry which is preliminary data.</text>
</comment>
<evidence type="ECO:0000256" key="8">
    <source>
        <dbReference type="ARBA" id="ARBA00023244"/>
    </source>
</evidence>
<dbReference type="InterPro" id="IPR001731">
    <property type="entry name" value="ALAD"/>
</dbReference>
<feature type="binding site" evidence="13">
    <location>
        <position position="132"/>
    </location>
    <ligand>
        <name>Zn(2+)</name>
        <dbReference type="ChEBI" id="CHEBI:29105"/>
        <note>catalytic</note>
    </ligand>
</feature>
<dbReference type="Proteomes" id="UP000037784">
    <property type="component" value="Unassembled WGS sequence"/>
</dbReference>
<dbReference type="GO" id="GO:0006782">
    <property type="term" value="P:protoporphyrinogen IX biosynthetic process"/>
    <property type="evidence" value="ECO:0007669"/>
    <property type="project" value="UniProtKB-UniPathway"/>
</dbReference>
<feature type="binding site" evidence="14">
    <location>
        <position position="249"/>
    </location>
    <ligand>
        <name>Mg(2+)</name>
        <dbReference type="ChEBI" id="CHEBI:18420"/>
    </ligand>
</feature>
<evidence type="ECO:0000256" key="12">
    <source>
        <dbReference type="PIRSR" id="PIRSR001415-2"/>
    </source>
</evidence>
<dbReference type="PRINTS" id="PR00144">
    <property type="entry name" value="DALDHYDRTASE"/>
</dbReference>
<keyword evidence="8 15" id="KW-0627">Porphyrin biosynthesis</keyword>
<evidence type="ECO:0000256" key="6">
    <source>
        <dbReference type="ARBA" id="ARBA00023133"/>
    </source>
</evidence>
<dbReference type="InterPro" id="IPR030656">
    <property type="entry name" value="ALAD_AS"/>
</dbReference>
<evidence type="ECO:0000256" key="10">
    <source>
        <dbReference type="ARBA" id="ARBA00047651"/>
    </source>
</evidence>
<feature type="binding site" evidence="12">
    <location>
        <position position="329"/>
    </location>
    <ligand>
        <name>5-aminolevulinate</name>
        <dbReference type="ChEBI" id="CHEBI:356416"/>
        <label>2</label>
    </ligand>
</feature>
<dbReference type="UniPathway" id="UPA00251">
    <property type="reaction ID" value="UER00318"/>
</dbReference>
<evidence type="ECO:0000313" key="18">
    <source>
        <dbReference type="EMBL" id="KPL86959.1"/>
    </source>
</evidence>
<dbReference type="FunCoup" id="A0A0M8K9M0">
    <property type="interactions" value="476"/>
</dbReference>
<dbReference type="PANTHER" id="PTHR11458">
    <property type="entry name" value="DELTA-AMINOLEVULINIC ACID DEHYDRATASE"/>
    <property type="match status" value="1"/>
</dbReference>
<dbReference type="PANTHER" id="PTHR11458:SF0">
    <property type="entry name" value="DELTA-AMINOLEVULINIC ACID DEHYDRATASE"/>
    <property type="match status" value="1"/>
</dbReference>
<dbReference type="Gene3D" id="3.20.20.70">
    <property type="entry name" value="Aldolase class I"/>
    <property type="match status" value="1"/>
</dbReference>
<organism evidence="17 19">
    <name type="scientific">Ardenticatena maritima</name>
    <dbReference type="NCBI Taxonomy" id="872965"/>
    <lineage>
        <taxon>Bacteria</taxon>
        <taxon>Bacillati</taxon>
        <taxon>Chloroflexota</taxon>
        <taxon>Ardenticatenia</taxon>
        <taxon>Ardenticatenales</taxon>
        <taxon>Ardenticatenaceae</taxon>
        <taxon>Ardenticatena</taxon>
    </lineage>
</organism>
<comment type="pathway">
    <text evidence="1">Porphyrin-containing compound metabolism; protoporphyrin-IX biosynthesis; coproporphyrinogen-III from 5-aminolevulinate: step 1/4.</text>
</comment>
<evidence type="ECO:0000256" key="7">
    <source>
        <dbReference type="ARBA" id="ARBA00023239"/>
    </source>
</evidence>
<reference evidence="19" key="3">
    <citation type="submission" date="2015-08" db="EMBL/GenBank/DDBJ databases">
        <title>Draft Genome Sequence of a Heterotrophic Facultative Anaerobic Bacterium Ardenticatena maritima Strain 110S.</title>
        <authorList>
            <person name="Kawaichi S."/>
            <person name="Yoshida T."/>
            <person name="Sako Y."/>
            <person name="Nakamura R."/>
        </authorList>
    </citation>
    <scope>NUCLEOTIDE SEQUENCE [LARGE SCALE GENOMIC DNA]</scope>
    <source>
        <strain evidence="19">110S</strain>
    </source>
</reference>
<feature type="active site" description="Schiff-base intermediate with substrate" evidence="11">
    <location>
        <position position="211"/>
    </location>
</feature>
<dbReference type="NCBIfam" id="NF006762">
    <property type="entry name" value="PRK09283.1"/>
    <property type="match status" value="1"/>
</dbReference>
<evidence type="ECO:0000256" key="2">
    <source>
        <dbReference type="ARBA" id="ARBA00008055"/>
    </source>
</evidence>
<dbReference type="SUPFAM" id="SSF51569">
    <property type="entry name" value="Aldolase"/>
    <property type="match status" value="1"/>
</dbReference>
<dbReference type="FunFam" id="3.20.20.70:FF:000019">
    <property type="entry name" value="Delta-aminolevulinic acid dehydratase"/>
    <property type="match status" value="1"/>
</dbReference>
<dbReference type="InParanoid" id="A0A0M8K9M0"/>
<dbReference type="EMBL" id="BBZA01000181">
    <property type="protein sequence ID" value="GAP63681.1"/>
    <property type="molecule type" value="Genomic_DNA"/>
</dbReference>
<feature type="binding site" evidence="12">
    <location>
        <position position="233"/>
    </location>
    <ligand>
        <name>5-aminolevulinate</name>
        <dbReference type="ChEBI" id="CHEBI:356416"/>
        <label>1</label>
    </ligand>
</feature>
<comment type="function">
    <text evidence="9">Catalyzes an early step in the biosynthesis of tetrapyrroles. Binds two molecules of 5-aminolevulinate per subunit, each at a distinct site, and catalyzes their condensation to form porphobilinogen.</text>
</comment>
<dbReference type="Pfam" id="PF00490">
    <property type="entry name" value="ALAD"/>
    <property type="match status" value="1"/>
</dbReference>
<keyword evidence="13" id="KW-0862">Zinc</keyword>
<reference evidence="18 20" key="2">
    <citation type="submission" date="2015-07" db="EMBL/GenBank/DDBJ databases">
        <title>Whole genome sequence of Ardenticatena maritima DSM 23922.</title>
        <authorList>
            <person name="Hemp J."/>
            <person name="Ward L.M."/>
            <person name="Pace L.A."/>
            <person name="Fischer W.W."/>
        </authorList>
    </citation>
    <scope>NUCLEOTIDE SEQUENCE [LARGE SCALE GENOMIC DNA]</scope>
    <source>
        <strain evidence="18 20">110S</strain>
    </source>
</reference>
<accession>A0A0M8K9M0</accession>
<dbReference type="STRING" id="872965.SE16_12885"/>
<sequence length="341" mass="37495">MTRKHEPQTLTSAQFPRVRMRRLRRTPALRRMVRETTLAPDDFIYPLFVTHGRGVKREIPSMPGQYQWSLDMLAAEIEEVAALGIPAVILFGIPASKDPIGTENFAPDGIVQQAIRLIKDVAPELVVVTDVCMCEYTDHGHCGIVHQHGDTFEIANDETLNILQRVVVSHAEAGADIVAPSGMMDGMVGAIREALDSHGFHNVAVLSYAVKYASAFYGPFRDAAESPPQFGDRKTHQMDPANVREALREAALDVAEGADMLMVKPALPYLDVIRAVREAFDLPLAAYNVSGEYSMVKAAAANGWIDERSVVLELLTGIKRAGADLILTYFAKDAARWLQEA</sequence>
<reference evidence="17 19" key="1">
    <citation type="journal article" date="2015" name="Genome Announc.">
        <title>Draft Genome Sequence of a Heterotrophic Facultative Anaerobic Thermophilic Bacterium, Ardenticatena maritima Strain 110ST.</title>
        <authorList>
            <person name="Kawaichi S."/>
            <person name="Yoshida T."/>
            <person name="Sako Y."/>
            <person name="Nakamura R."/>
        </authorList>
    </citation>
    <scope>NUCLEOTIDE SEQUENCE [LARGE SCALE GENOMIC DNA]</scope>
    <source>
        <strain evidence="17 19">110S</strain>
    </source>
</reference>
<keyword evidence="6" id="KW-0350">Heme biosynthesis</keyword>
<comment type="similarity">
    <text evidence="2 16">Belongs to the ALAD family.</text>
</comment>
<dbReference type="AlphaFoldDB" id="A0A0M8K9M0"/>
<feature type="binding site" evidence="12">
    <location>
        <position position="290"/>
    </location>
    <ligand>
        <name>5-aminolevulinate</name>
        <dbReference type="ChEBI" id="CHEBI:356416"/>
        <label>2</label>
    </ligand>
</feature>
<evidence type="ECO:0000313" key="17">
    <source>
        <dbReference type="EMBL" id="GAP63681.1"/>
    </source>
</evidence>
<dbReference type="EC" id="4.2.1.24" evidence="4 15"/>
<dbReference type="RefSeq" id="WP_054493486.1">
    <property type="nucleotide sequence ID" value="NZ_BBZA01000181.1"/>
</dbReference>
<evidence type="ECO:0000256" key="9">
    <source>
        <dbReference type="ARBA" id="ARBA00025628"/>
    </source>
</evidence>
<comment type="catalytic activity">
    <reaction evidence="10 15">
        <text>2 5-aminolevulinate = porphobilinogen + 2 H2O + H(+)</text>
        <dbReference type="Rhea" id="RHEA:24064"/>
        <dbReference type="ChEBI" id="CHEBI:15377"/>
        <dbReference type="ChEBI" id="CHEBI:15378"/>
        <dbReference type="ChEBI" id="CHEBI:58126"/>
        <dbReference type="ChEBI" id="CHEBI:356416"/>
        <dbReference type="EC" id="4.2.1.24"/>
    </reaction>
</comment>
<evidence type="ECO:0000256" key="5">
    <source>
        <dbReference type="ARBA" id="ARBA00020771"/>
    </source>
</evidence>
<comment type="subunit">
    <text evidence="3 15">Homooctamer.</text>
</comment>
<dbReference type="GO" id="GO:0005829">
    <property type="term" value="C:cytosol"/>
    <property type="evidence" value="ECO:0007669"/>
    <property type="project" value="TreeGrafter"/>
</dbReference>
<feature type="binding site" evidence="13">
    <location>
        <position position="142"/>
    </location>
    <ligand>
        <name>Zn(2+)</name>
        <dbReference type="ChEBI" id="CHEBI:29105"/>
        <note>catalytic</note>
    </ligand>
</feature>
<dbReference type="InterPro" id="IPR013785">
    <property type="entry name" value="Aldolase_TIM"/>
</dbReference>
<keyword evidence="7 15" id="KW-0456">Lyase</keyword>
<dbReference type="Proteomes" id="UP000050502">
    <property type="component" value="Unassembled WGS sequence"/>
</dbReference>
<dbReference type="PIRSF" id="PIRSF001415">
    <property type="entry name" value="Porphbilin_synth"/>
    <property type="match status" value="1"/>
</dbReference>
<dbReference type="CDD" id="cd00384">
    <property type="entry name" value="ALAD_PBGS"/>
    <property type="match status" value="1"/>
</dbReference>
<evidence type="ECO:0000256" key="16">
    <source>
        <dbReference type="RuleBase" id="RU004161"/>
    </source>
</evidence>
<evidence type="ECO:0000256" key="3">
    <source>
        <dbReference type="ARBA" id="ARBA00011823"/>
    </source>
</evidence>
<evidence type="ECO:0000256" key="11">
    <source>
        <dbReference type="PIRSR" id="PIRSR001415-1"/>
    </source>
</evidence>
<keyword evidence="19" id="KW-1185">Reference proteome</keyword>
<dbReference type="SMART" id="SM01004">
    <property type="entry name" value="ALAD"/>
    <property type="match status" value="1"/>
</dbReference>
<proteinExistence type="inferred from homology"/>
<evidence type="ECO:0000256" key="13">
    <source>
        <dbReference type="PIRSR" id="PIRSR001415-3"/>
    </source>
</evidence>
<gene>
    <name evidence="17" type="primary">hemB</name>
    <name evidence="17" type="ORF">ARMA_2104</name>
    <name evidence="18" type="ORF">SE16_12885</name>
</gene>
<dbReference type="GO" id="GO:0008270">
    <property type="term" value="F:zinc ion binding"/>
    <property type="evidence" value="ECO:0007669"/>
    <property type="project" value="TreeGrafter"/>
</dbReference>
<dbReference type="PROSITE" id="PS00169">
    <property type="entry name" value="D_ALA_DEHYDRATASE"/>
    <property type="match status" value="1"/>
</dbReference>
<keyword evidence="13" id="KW-0479">Metal-binding</keyword>
<feature type="active site" description="Schiff-base intermediate with substrate" evidence="11">
    <location>
        <position position="264"/>
    </location>
</feature>
<keyword evidence="14" id="KW-0460">Magnesium</keyword>
<protein>
    <recommendedName>
        <fullName evidence="5 15">Delta-aminolevulinic acid dehydratase</fullName>
        <ecNumber evidence="4 15">4.2.1.24</ecNumber>
    </recommendedName>
</protein>
<feature type="binding site" evidence="13">
    <location>
        <position position="134"/>
    </location>
    <ligand>
        <name>Zn(2+)</name>
        <dbReference type="ChEBI" id="CHEBI:29105"/>
        <note>catalytic</note>
    </ligand>
</feature>
<feature type="binding site" evidence="12">
    <location>
        <position position="221"/>
    </location>
    <ligand>
        <name>5-aminolevulinate</name>
        <dbReference type="ChEBI" id="CHEBI:356416"/>
        <label>1</label>
    </ligand>
</feature>
<evidence type="ECO:0000256" key="14">
    <source>
        <dbReference type="PIRSR" id="PIRSR001415-5"/>
    </source>
</evidence>
<evidence type="ECO:0000256" key="15">
    <source>
        <dbReference type="RuleBase" id="RU000515"/>
    </source>
</evidence>
<evidence type="ECO:0000313" key="19">
    <source>
        <dbReference type="Proteomes" id="UP000037784"/>
    </source>
</evidence>